<evidence type="ECO:0000259" key="4">
    <source>
        <dbReference type="Pfam" id="PF00501"/>
    </source>
</evidence>
<dbReference type="Proteomes" id="UP000248918">
    <property type="component" value="Unassembled WGS sequence"/>
</dbReference>
<comment type="caution">
    <text evidence="6">The sequence shown here is derived from an EMBL/GenBank/DDBJ whole genome shotgun (WGS) entry which is preliminary data.</text>
</comment>
<dbReference type="InterPro" id="IPR020845">
    <property type="entry name" value="AMP-binding_CS"/>
</dbReference>
<evidence type="ECO:0000259" key="5">
    <source>
        <dbReference type="Pfam" id="PF13193"/>
    </source>
</evidence>
<feature type="region of interest" description="Disordered" evidence="3">
    <location>
        <begin position="528"/>
        <end position="561"/>
    </location>
</feature>
<accession>A0A329B9F3</accession>
<gene>
    <name evidence="6" type="ORF">BX591_14216</name>
</gene>
<dbReference type="Pfam" id="PF13193">
    <property type="entry name" value="AMP-binding_C"/>
    <property type="match status" value="1"/>
</dbReference>
<evidence type="ECO:0000313" key="6">
    <source>
        <dbReference type="EMBL" id="RAS19406.1"/>
    </source>
</evidence>
<organism evidence="6 7">
    <name type="scientific">Paraburkholderia bryophila</name>
    <dbReference type="NCBI Taxonomy" id="420952"/>
    <lineage>
        <taxon>Bacteria</taxon>
        <taxon>Pseudomonadati</taxon>
        <taxon>Pseudomonadota</taxon>
        <taxon>Betaproteobacteria</taxon>
        <taxon>Burkholderiales</taxon>
        <taxon>Burkholderiaceae</taxon>
        <taxon>Paraburkholderia</taxon>
    </lineage>
</organism>
<dbReference type="Gene3D" id="3.40.50.12780">
    <property type="entry name" value="N-terminal domain of ligase-like"/>
    <property type="match status" value="1"/>
</dbReference>
<dbReference type="InterPro" id="IPR042099">
    <property type="entry name" value="ANL_N_sf"/>
</dbReference>
<dbReference type="EMBL" id="QLTK01000042">
    <property type="protein sequence ID" value="RAS19406.1"/>
    <property type="molecule type" value="Genomic_DNA"/>
</dbReference>
<dbReference type="GO" id="GO:0031956">
    <property type="term" value="F:medium-chain fatty acid-CoA ligase activity"/>
    <property type="evidence" value="ECO:0007669"/>
    <property type="project" value="TreeGrafter"/>
</dbReference>
<feature type="domain" description="AMP-dependent synthetase/ligase" evidence="4">
    <location>
        <begin position="15"/>
        <end position="392"/>
    </location>
</feature>
<evidence type="ECO:0000256" key="3">
    <source>
        <dbReference type="SAM" id="MobiDB-lite"/>
    </source>
</evidence>
<dbReference type="InterPro" id="IPR045851">
    <property type="entry name" value="AMP-bd_C_sf"/>
</dbReference>
<dbReference type="InterPro" id="IPR000873">
    <property type="entry name" value="AMP-dep_synth/lig_dom"/>
</dbReference>
<dbReference type="RefSeq" id="WP_111935566.1">
    <property type="nucleotide sequence ID" value="NZ_CADFFP010000041.1"/>
</dbReference>
<dbReference type="Pfam" id="PF00501">
    <property type="entry name" value="AMP-binding"/>
    <property type="match status" value="1"/>
</dbReference>
<proteinExistence type="inferred from homology"/>
<dbReference type="InterPro" id="IPR025110">
    <property type="entry name" value="AMP-bd_C"/>
</dbReference>
<dbReference type="OrthoDB" id="9766486at2"/>
<dbReference type="AlphaFoldDB" id="A0A329B9F3"/>
<dbReference type="GO" id="GO:0006631">
    <property type="term" value="P:fatty acid metabolic process"/>
    <property type="evidence" value="ECO:0007669"/>
    <property type="project" value="TreeGrafter"/>
</dbReference>
<evidence type="ECO:0000256" key="2">
    <source>
        <dbReference type="ARBA" id="ARBA00022598"/>
    </source>
</evidence>
<dbReference type="NCBIfam" id="NF005801">
    <property type="entry name" value="PRK07656.1"/>
    <property type="match status" value="1"/>
</dbReference>
<dbReference type="Gene3D" id="3.30.300.30">
    <property type="match status" value="1"/>
</dbReference>
<evidence type="ECO:0000313" key="7">
    <source>
        <dbReference type="Proteomes" id="UP000248918"/>
    </source>
</evidence>
<dbReference type="PROSITE" id="PS00455">
    <property type="entry name" value="AMP_BINDING"/>
    <property type="match status" value="1"/>
</dbReference>
<protein>
    <submittedName>
        <fullName evidence="6">Acyl-CoA synthetase (AMP-forming)/AMP-acid ligase II</fullName>
    </submittedName>
</protein>
<dbReference type="SUPFAM" id="SSF56801">
    <property type="entry name" value="Acetyl-CoA synthetase-like"/>
    <property type="match status" value="1"/>
</dbReference>
<reference evidence="6 7" key="1">
    <citation type="submission" date="2018-06" db="EMBL/GenBank/DDBJ databases">
        <title>Genomic Encyclopedia of Type Strains, Phase III (KMG-III): the genomes of soil and plant-associated and newly described type strains.</title>
        <authorList>
            <person name="Whitman W."/>
        </authorList>
    </citation>
    <scope>NUCLEOTIDE SEQUENCE [LARGE SCALE GENOMIC DNA]</scope>
    <source>
        <strain evidence="6 7">LMG 23644</strain>
    </source>
</reference>
<name>A0A329B9F3_9BURK</name>
<feature type="domain" description="AMP-binding enzyme C-terminal" evidence="5">
    <location>
        <begin position="443"/>
        <end position="518"/>
    </location>
</feature>
<sequence>MTLNHILTTPALIAHGAARHGTRTAIETAQGNLSYAQLDAARITAARALIGCGIQPGERVAIWAPNVASWIVAALAIHSAGAALVPINTRMKGLEAGAILEDSGARLLFCCGTFLGDSYPAMLAPHRPASLERIVVFDGDVEPGASKHHGRDESWDAFLLRAAGTSMETFRSREATVRPDTLMDIMFTSGTTGRPKGVMTTHGQNLRAVHDWAQIATLRGSDRYLIVNPFFHAFGYKAGWLAALASGATILPHLVFNPERVLERIVRDKVSVLPGPPTLYHALLDMPDLAARDLSSLRVAVTGAAAIAPSLIERMRAQLGFDMVLTGYGLTESCGFATLCRRGDDAETVAHTSGRAMPGVEVRIADSNGAALATGETGEVQIRGYNVMQGYFGQRDNATDTVDADGWLHTGDLGTLDLNGYLRITDRIKDMFIVGGFNCYPAEIERLFSGHPAVAQVALIGVPDERLGEVGHAFVVLRAGEHASVEELTGWARRNMANYKVPRFLSLVERLPVSAAGKVLKYRLREGAGNDAGSDAGSDPKTNAETRAVNHAKTPENSPAS</sequence>
<feature type="compositionally biased region" description="Low complexity" evidence="3">
    <location>
        <begin position="529"/>
        <end position="539"/>
    </location>
</feature>
<evidence type="ECO:0000256" key="1">
    <source>
        <dbReference type="ARBA" id="ARBA00006432"/>
    </source>
</evidence>
<dbReference type="PANTHER" id="PTHR43201">
    <property type="entry name" value="ACYL-COA SYNTHETASE"/>
    <property type="match status" value="1"/>
</dbReference>
<keyword evidence="2 6" id="KW-0436">Ligase</keyword>
<comment type="similarity">
    <text evidence="1">Belongs to the ATP-dependent AMP-binding enzyme family.</text>
</comment>
<dbReference type="PANTHER" id="PTHR43201:SF5">
    <property type="entry name" value="MEDIUM-CHAIN ACYL-COA LIGASE ACSF2, MITOCHONDRIAL"/>
    <property type="match status" value="1"/>
</dbReference>